<dbReference type="Proteomes" id="UP000702544">
    <property type="component" value="Unassembled WGS sequence"/>
</dbReference>
<name>A0AAE4ZAX1_9BACT</name>
<dbReference type="Pfam" id="PF01222">
    <property type="entry name" value="ERG4_ERG24"/>
    <property type="match status" value="1"/>
</dbReference>
<comment type="caution">
    <text evidence="6">The sequence shown here is derived from an EMBL/GenBank/DDBJ whole genome shotgun (WGS) entry which is preliminary data.</text>
</comment>
<dbReference type="GO" id="GO:0016126">
    <property type="term" value="P:sterol biosynthetic process"/>
    <property type="evidence" value="ECO:0007669"/>
    <property type="project" value="InterPro"/>
</dbReference>
<sequence length="205" mass="23567">MDTARYVLALLAVLMYPPAVGWWYVTHPFIGFWRRLGRPVFYGVVTVGSFAMMAIIYLFREPLLAVEYGTDPYLWPLAFLFYGASVYVELRCRKRLDLKILLGAPELERSGKGGRLITGGIYARMRHPRYVAVWLGTVAWALFTNYLAVYVIAVALVPALYLVAVLEERELRQRFGAEYVEYCRRVPRRFVPTLRSTGSSRPLSR</sequence>
<feature type="transmembrane region" description="Helical" evidence="5">
    <location>
        <begin position="72"/>
        <end position="90"/>
    </location>
</feature>
<dbReference type="GO" id="GO:0016628">
    <property type="term" value="F:oxidoreductase activity, acting on the CH-CH group of donors, NAD or NADP as acceptor"/>
    <property type="evidence" value="ECO:0007669"/>
    <property type="project" value="InterPro"/>
</dbReference>
<feature type="transmembrane region" description="Helical" evidence="5">
    <location>
        <begin position="6"/>
        <end position="25"/>
    </location>
</feature>
<evidence type="ECO:0000256" key="5">
    <source>
        <dbReference type="SAM" id="Phobius"/>
    </source>
</evidence>
<reference evidence="6 7" key="1">
    <citation type="submission" date="2020-01" db="EMBL/GenBank/DDBJ databases">
        <title>Genomes assembled from Gulf of Kutch pelagic sediment metagenomes.</title>
        <authorList>
            <person name="Chandrashekar M."/>
            <person name="Mahajan M.S."/>
            <person name="Dave K.J."/>
            <person name="Vatsa P."/>
            <person name="Nathani N.M."/>
        </authorList>
    </citation>
    <scope>NUCLEOTIDE SEQUENCE [LARGE SCALE GENOMIC DNA]</scope>
    <source>
        <strain evidence="6">KS3-K002</strain>
    </source>
</reference>
<dbReference type="PANTHER" id="PTHR12714">
    <property type="entry name" value="PROTEIN-S ISOPRENYLCYSTEINE O-METHYLTRANSFERASE"/>
    <property type="match status" value="1"/>
</dbReference>
<gene>
    <name evidence="6" type="ORF">GWO12_16205</name>
</gene>
<evidence type="ECO:0000313" key="6">
    <source>
        <dbReference type="EMBL" id="NIR76624.1"/>
    </source>
</evidence>
<dbReference type="PANTHER" id="PTHR12714:SF9">
    <property type="entry name" value="PROTEIN-S-ISOPRENYLCYSTEINE O-METHYLTRANSFERASE"/>
    <property type="match status" value="1"/>
</dbReference>
<feature type="transmembrane region" description="Helical" evidence="5">
    <location>
        <begin position="127"/>
        <end position="143"/>
    </location>
</feature>
<dbReference type="Gene3D" id="1.20.120.1630">
    <property type="match status" value="1"/>
</dbReference>
<evidence type="ECO:0000256" key="2">
    <source>
        <dbReference type="ARBA" id="ARBA00022692"/>
    </source>
</evidence>
<dbReference type="AlphaFoldDB" id="A0AAE4ZAX1"/>
<keyword evidence="3 5" id="KW-1133">Transmembrane helix</keyword>
<evidence type="ECO:0000313" key="7">
    <source>
        <dbReference type="Proteomes" id="UP000702544"/>
    </source>
</evidence>
<protein>
    <submittedName>
        <fullName evidence="6">Isoprenylcysteine carboxylmethyltransferase family protein</fullName>
    </submittedName>
</protein>
<dbReference type="EMBL" id="JAACAK010000137">
    <property type="protein sequence ID" value="NIR76624.1"/>
    <property type="molecule type" value="Genomic_DNA"/>
</dbReference>
<keyword evidence="2 5" id="KW-0812">Transmembrane</keyword>
<dbReference type="GO" id="GO:0016020">
    <property type="term" value="C:membrane"/>
    <property type="evidence" value="ECO:0007669"/>
    <property type="project" value="UniProtKB-SubCell"/>
</dbReference>
<comment type="subcellular location">
    <subcellularLocation>
        <location evidence="1">Membrane</location>
        <topology evidence="1">Multi-pass membrane protein</topology>
    </subcellularLocation>
</comment>
<keyword evidence="4 5" id="KW-0472">Membrane</keyword>
<dbReference type="InterPro" id="IPR001171">
    <property type="entry name" value="ERG24_DHCR-like"/>
</dbReference>
<evidence type="ECO:0000256" key="4">
    <source>
        <dbReference type="ARBA" id="ARBA00023136"/>
    </source>
</evidence>
<dbReference type="GO" id="GO:0016740">
    <property type="term" value="F:transferase activity"/>
    <property type="evidence" value="ECO:0007669"/>
    <property type="project" value="UniProtKB-ARBA"/>
</dbReference>
<organism evidence="6 7">
    <name type="scientific">Candidatus Kutchimonas denitrificans</name>
    <dbReference type="NCBI Taxonomy" id="3056748"/>
    <lineage>
        <taxon>Bacteria</taxon>
        <taxon>Pseudomonadati</taxon>
        <taxon>Gemmatimonadota</taxon>
        <taxon>Gemmatimonadia</taxon>
        <taxon>Candidatus Palauibacterales</taxon>
        <taxon>Candidatus Palauibacteraceae</taxon>
        <taxon>Candidatus Kutchimonas</taxon>
    </lineage>
</organism>
<proteinExistence type="predicted"/>
<evidence type="ECO:0000256" key="1">
    <source>
        <dbReference type="ARBA" id="ARBA00004141"/>
    </source>
</evidence>
<feature type="transmembrane region" description="Helical" evidence="5">
    <location>
        <begin position="40"/>
        <end position="60"/>
    </location>
</feature>
<evidence type="ECO:0000256" key="3">
    <source>
        <dbReference type="ARBA" id="ARBA00022989"/>
    </source>
</evidence>
<accession>A0AAE4ZAX1</accession>